<dbReference type="RefSeq" id="WP_369224242.1">
    <property type="nucleotide sequence ID" value="NZ_CP163441.1"/>
</dbReference>
<sequence length="60" mass="6253">MGPNDAQIVRIFSREEKGLIAGLEGRHVRPPAVRGAPAHAVGELGGEPVVRAVRGAHPVP</sequence>
<protein>
    <submittedName>
        <fullName evidence="1">Uncharacterized protein</fullName>
    </submittedName>
</protein>
<gene>
    <name evidence="1" type="ORF">AB5J52_26125</name>
</gene>
<dbReference type="EMBL" id="CP163441">
    <property type="protein sequence ID" value="XDQ45449.1"/>
    <property type="molecule type" value="Genomic_DNA"/>
</dbReference>
<proteinExistence type="predicted"/>
<evidence type="ECO:0000313" key="1">
    <source>
        <dbReference type="EMBL" id="XDQ45449.1"/>
    </source>
</evidence>
<organism evidence="1">
    <name type="scientific">Streptomyces sp. R39</name>
    <dbReference type="NCBI Taxonomy" id="3238631"/>
    <lineage>
        <taxon>Bacteria</taxon>
        <taxon>Bacillati</taxon>
        <taxon>Actinomycetota</taxon>
        <taxon>Actinomycetes</taxon>
        <taxon>Kitasatosporales</taxon>
        <taxon>Streptomycetaceae</taxon>
        <taxon>Streptomyces</taxon>
    </lineage>
</organism>
<reference evidence="1" key="1">
    <citation type="submission" date="2024-07" db="EMBL/GenBank/DDBJ databases">
        <authorList>
            <person name="Yu S.T."/>
        </authorList>
    </citation>
    <scope>NUCLEOTIDE SEQUENCE</scope>
    <source>
        <strain evidence="1">R39</strain>
    </source>
</reference>
<dbReference type="AlphaFoldDB" id="A0AB39QSB3"/>
<accession>A0AB39QSB3</accession>
<name>A0AB39QSB3_9ACTN</name>